<protein>
    <recommendedName>
        <fullName evidence="6">RING-type domain-containing protein</fullName>
    </recommendedName>
</protein>
<dbReference type="EMBL" id="CAUJNA010002247">
    <property type="protein sequence ID" value="CAJ1392037.1"/>
    <property type="molecule type" value="Genomic_DNA"/>
</dbReference>
<dbReference type="InterPro" id="IPR052788">
    <property type="entry name" value="RING-type_E3_ligase_ATL"/>
</dbReference>
<dbReference type="Pfam" id="PF13639">
    <property type="entry name" value="zf-RING_2"/>
    <property type="match status" value="1"/>
</dbReference>
<keyword evidence="8" id="KW-1185">Reference proteome</keyword>
<dbReference type="SUPFAM" id="SSF57850">
    <property type="entry name" value="RING/U-box"/>
    <property type="match status" value="1"/>
</dbReference>
<dbReference type="GO" id="GO:0008270">
    <property type="term" value="F:zinc ion binding"/>
    <property type="evidence" value="ECO:0007669"/>
    <property type="project" value="UniProtKB-KW"/>
</dbReference>
<dbReference type="AlphaFoldDB" id="A0AA36N7B9"/>
<keyword evidence="5" id="KW-0812">Transmembrane</keyword>
<keyword evidence="5" id="KW-0472">Membrane</keyword>
<keyword evidence="1" id="KW-0479">Metal-binding</keyword>
<comment type="caution">
    <text evidence="7">The sequence shown here is derived from an EMBL/GenBank/DDBJ whole genome shotgun (WGS) entry which is preliminary data.</text>
</comment>
<evidence type="ECO:0000313" key="8">
    <source>
        <dbReference type="Proteomes" id="UP001178507"/>
    </source>
</evidence>
<dbReference type="PANTHER" id="PTHR45798:SF97">
    <property type="entry name" value="ALCOHOL-SENSITIVE RING FINGER PROTEIN 1"/>
    <property type="match status" value="1"/>
</dbReference>
<proteinExistence type="predicted"/>
<name>A0AA36N7B9_9DINO</name>
<dbReference type="PANTHER" id="PTHR45798">
    <property type="entry name" value="RING-H2 FINGER PROTEIN ATL61-RELATED-RELATED"/>
    <property type="match status" value="1"/>
</dbReference>
<dbReference type="Gene3D" id="3.30.40.10">
    <property type="entry name" value="Zinc/RING finger domain, C3HC4 (zinc finger)"/>
    <property type="match status" value="1"/>
</dbReference>
<keyword evidence="3" id="KW-0862">Zinc</keyword>
<evidence type="ECO:0000256" key="1">
    <source>
        <dbReference type="ARBA" id="ARBA00022723"/>
    </source>
</evidence>
<dbReference type="SMART" id="SM00184">
    <property type="entry name" value="RING"/>
    <property type="match status" value="1"/>
</dbReference>
<keyword evidence="5" id="KW-1133">Transmembrane helix</keyword>
<accession>A0AA36N7B9</accession>
<keyword evidence="2 4" id="KW-0863">Zinc-finger</keyword>
<feature type="domain" description="RING-type" evidence="6">
    <location>
        <begin position="101"/>
        <end position="142"/>
    </location>
</feature>
<dbReference type="Proteomes" id="UP001178507">
    <property type="component" value="Unassembled WGS sequence"/>
</dbReference>
<dbReference type="InterPro" id="IPR013083">
    <property type="entry name" value="Znf_RING/FYVE/PHD"/>
</dbReference>
<sequence length="156" mass="17234">MLLFPTFDFVWNITGIVLAATSKTCQSIMPDVYHSILAFASCGLFIAVWFLINAVGLQVILAYMMRHGMLHSAENAAPKGTVEKQEVVIFGQHDFGDNPSCSICLEEWSSQKEIRKTLCGHCYHTTCLKGWLNVNRTCPLCRTDLVPGQPIGAGEP</sequence>
<organism evidence="7 8">
    <name type="scientific">Effrenium voratum</name>
    <dbReference type="NCBI Taxonomy" id="2562239"/>
    <lineage>
        <taxon>Eukaryota</taxon>
        <taxon>Sar</taxon>
        <taxon>Alveolata</taxon>
        <taxon>Dinophyceae</taxon>
        <taxon>Suessiales</taxon>
        <taxon>Symbiodiniaceae</taxon>
        <taxon>Effrenium</taxon>
    </lineage>
</organism>
<dbReference type="InterPro" id="IPR001841">
    <property type="entry name" value="Znf_RING"/>
</dbReference>
<evidence type="ECO:0000256" key="2">
    <source>
        <dbReference type="ARBA" id="ARBA00022771"/>
    </source>
</evidence>
<evidence type="ECO:0000256" key="3">
    <source>
        <dbReference type="ARBA" id="ARBA00022833"/>
    </source>
</evidence>
<evidence type="ECO:0000313" key="7">
    <source>
        <dbReference type="EMBL" id="CAJ1392037.1"/>
    </source>
</evidence>
<reference evidence="7" key="1">
    <citation type="submission" date="2023-08" db="EMBL/GenBank/DDBJ databases">
        <authorList>
            <person name="Chen Y."/>
            <person name="Shah S."/>
            <person name="Dougan E. K."/>
            <person name="Thang M."/>
            <person name="Chan C."/>
        </authorList>
    </citation>
    <scope>NUCLEOTIDE SEQUENCE</scope>
</reference>
<dbReference type="PROSITE" id="PS50089">
    <property type="entry name" value="ZF_RING_2"/>
    <property type="match status" value="1"/>
</dbReference>
<gene>
    <name evidence="7" type="ORF">EVOR1521_LOCUS17235</name>
</gene>
<evidence type="ECO:0000259" key="6">
    <source>
        <dbReference type="PROSITE" id="PS50089"/>
    </source>
</evidence>
<feature type="transmembrane region" description="Helical" evidence="5">
    <location>
        <begin position="36"/>
        <end position="63"/>
    </location>
</feature>
<evidence type="ECO:0000256" key="4">
    <source>
        <dbReference type="PROSITE-ProRule" id="PRU00175"/>
    </source>
</evidence>
<evidence type="ECO:0000256" key="5">
    <source>
        <dbReference type="SAM" id="Phobius"/>
    </source>
</evidence>